<evidence type="ECO:0000259" key="2">
    <source>
        <dbReference type="PROSITE" id="PS50164"/>
    </source>
</evidence>
<dbReference type="Pfam" id="PF01541">
    <property type="entry name" value="GIY-YIG"/>
    <property type="match status" value="1"/>
</dbReference>
<dbReference type="Gene3D" id="3.40.1440.10">
    <property type="entry name" value="GIY-YIG endonuclease"/>
    <property type="match status" value="1"/>
</dbReference>
<dbReference type="PANTHER" id="PTHR34477:SF5">
    <property type="entry name" value="BSL5627 PROTEIN"/>
    <property type="match status" value="1"/>
</dbReference>
<name>A0AAU7YME9_9RICK</name>
<feature type="domain" description="GIY-YIG" evidence="2">
    <location>
        <begin position="1"/>
        <end position="72"/>
    </location>
</feature>
<evidence type="ECO:0000256" key="1">
    <source>
        <dbReference type="ARBA" id="ARBA00007435"/>
    </source>
</evidence>
<gene>
    <name evidence="3" type="ORF">ABS861_04065</name>
</gene>
<dbReference type="AlphaFoldDB" id="A0AAU7YME9"/>
<sequence length="90" mass="10785">MILTSKHNKALYIGITSNLTKRIWEHKNKVISGFTSKYNVQKLVYFEIFQDVGSALNREKLLKSWKREWKIDLVERENPNWADLYDEIIK</sequence>
<protein>
    <submittedName>
        <fullName evidence="3">GIY-YIG nuclease family protein</fullName>
    </submittedName>
</protein>
<dbReference type="SUPFAM" id="SSF82771">
    <property type="entry name" value="GIY-YIG endonuclease"/>
    <property type="match status" value="1"/>
</dbReference>
<evidence type="ECO:0000313" key="3">
    <source>
        <dbReference type="EMBL" id="XCA35136.1"/>
    </source>
</evidence>
<dbReference type="PROSITE" id="PS50164">
    <property type="entry name" value="GIY_YIG"/>
    <property type="match status" value="1"/>
</dbReference>
<proteinExistence type="inferred from homology"/>
<dbReference type="InterPro" id="IPR035901">
    <property type="entry name" value="GIY-YIG_endonuc_sf"/>
</dbReference>
<dbReference type="PANTHER" id="PTHR34477">
    <property type="entry name" value="UPF0213 PROTEIN YHBQ"/>
    <property type="match status" value="1"/>
</dbReference>
<dbReference type="InterPro" id="IPR000305">
    <property type="entry name" value="GIY-YIG_endonuc"/>
</dbReference>
<reference evidence="3" key="1">
    <citation type="submission" date="2024-06" db="EMBL/GenBank/DDBJ databases">
        <title>Genome assembly of the Oeneis chryxus ivallda.</title>
        <authorList>
            <person name="MacDonald Z."/>
            <person name="Shaffer H.B."/>
            <person name="Gillespie T."/>
            <person name="Marimuthu M.P.A."/>
            <person name="Nguyen O."/>
            <person name="Fairbairn C.W."/>
            <person name="Seligmann W.E."/>
            <person name="Escalona M."/>
            <person name="Miller C."/>
            <person name="Toffelmier E."/>
        </authorList>
    </citation>
    <scope>NUCLEOTIDE SEQUENCE</scope>
    <source>
        <strain evidence="3">CCGP_102_HBS-TG_Oc004</strain>
    </source>
</reference>
<comment type="similarity">
    <text evidence="1">Belongs to the UPF0213 family.</text>
</comment>
<organism evidence="3">
    <name type="scientific">Wolbachia endosymbiont of Oeneis ivallda</name>
    <dbReference type="NCBI Taxonomy" id="3171168"/>
    <lineage>
        <taxon>Bacteria</taxon>
        <taxon>Pseudomonadati</taxon>
        <taxon>Pseudomonadota</taxon>
        <taxon>Alphaproteobacteria</taxon>
        <taxon>Rickettsiales</taxon>
        <taxon>Anaplasmataceae</taxon>
        <taxon>Wolbachieae</taxon>
        <taxon>Wolbachia</taxon>
    </lineage>
</organism>
<dbReference type="CDD" id="cd10448">
    <property type="entry name" value="GIY-YIG_unchar_3"/>
    <property type="match status" value="1"/>
</dbReference>
<dbReference type="EMBL" id="CP158587">
    <property type="protein sequence ID" value="XCA35136.1"/>
    <property type="molecule type" value="Genomic_DNA"/>
</dbReference>
<accession>A0AAU7YME9</accession>
<dbReference type="InterPro" id="IPR050190">
    <property type="entry name" value="UPF0213_domain"/>
</dbReference>